<comment type="caution">
    <text evidence="1">The sequence shown here is derived from an EMBL/GenBank/DDBJ whole genome shotgun (WGS) entry which is preliminary data.</text>
</comment>
<gene>
    <name evidence="1" type="ORF">LCGC14_3145870</name>
</gene>
<evidence type="ECO:0000313" key="1">
    <source>
        <dbReference type="EMBL" id="KKK48363.1"/>
    </source>
</evidence>
<accession>A0A0F8VVI7</accession>
<evidence type="ECO:0008006" key="2">
    <source>
        <dbReference type="Google" id="ProtNLM"/>
    </source>
</evidence>
<sequence length="336" mass="38445">FMSARIGTLRIDPWTGYRQFVVLYARLVTETGISSVTGAEYDVNKLGAVQSFVRNSLSPLASILMDFWTGRNFLGAAVEVTNKREWLERMLPFALQDVWEAFEGEGWKGAAIAVIPAIYGEGVQTYTGEWVDNWAKMGMPKYLENTAYGISEPYYDTQDFWADTAGRFKGVDPATLTKEKGFPEYIRAIAEARIINEHLATLPGDKLVSLNADPVKGPTFADYYKMWRDREKIVASGDEEKLKEFDQDERTRNAEMGNFSQRQFALLMEYWTITDKDKQAEFLKEHEAEIGIKPRDEYLRSHPKENAQLAIWGQAKLLTREAFNEFNRLAKELDIP</sequence>
<proteinExistence type="predicted"/>
<reference evidence="1" key="1">
    <citation type="journal article" date="2015" name="Nature">
        <title>Complex archaea that bridge the gap between prokaryotes and eukaryotes.</title>
        <authorList>
            <person name="Spang A."/>
            <person name="Saw J.H."/>
            <person name="Jorgensen S.L."/>
            <person name="Zaremba-Niedzwiedzka K."/>
            <person name="Martijn J."/>
            <person name="Lind A.E."/>
            <person name="van Eijk R."/>
            <person name="Schleper C."/>
            <person name="Guy L."/>
            <person name="Ettema T.J."/>
        </authorList>
    </citation>
    <scope>NUCLEOTIDE SEQUENCE</scope>
</reference>
<protein>
    <recommendedName>
        <fullName evidence="2">Large polyvalent protein associated domain-containing protein</fullName>
    </recommendedName>
</protein>
<feature type="non-terminal residue" evidence="1">
    <location>
        <position position="1"/>
    </location>
</feature>
<name>A0A0F8VVI7_9ZZZZ</name>
<dbReference type="AlphaFoldDB" id="A0A0F8VVI7"/>
<feature type="non-terminal residue" evidence="1">
    <location>
        <position position="336"/>
    </location>
</feature>
<dbReference type="EMBL" id="LAZR01069101">
    <property type="protein sequence ID" value="KKK48363.1"/>
    <property type="molecule type" value="Genomic_DNA"/>
</dbReference>
<organism evidence="1">
    <name type="scientific">marine sediment metagenome</name>
    <dbReference type="NCBI Taxonomy" id="412755"/>
    <lineage>
        <taxon>unclassified sequences</taxon>
        <taxon>metagenomes</taxon>
        <taxon>ecological metagenomes</taxon>
    </lineage>
</organism>